<gene>
    <name evidence="1" type="ORF">FB561_0046</name>
</gene>
<dbReference type="EMBL" id="VIVK01000001">
    <property type="protein sequence ID" value="TWD78998.1"/>
    <property type="molecule type" value="Genomic_DNA"/>
</dbReference>
<sequence>MPGFGASVRRWIAGLRLVDWRALWAAAWPSGTAAAVVAGCLWVAVPSGGRGVAVPAEALYGSTLQQVRPSVSGDVDPRLGSAVDAILARRGQAVKTNDLGLFLRDVAPELRVDQRLLFQNMRKLGMSATYRRAEVWTNYEAMRKYGLATGTFRVSMRYQLLGTRLAPAATDVGYTYTVRDGRLFLVDDDDLDLAIGAGRQPWDYGPIDVVRRSNVLVVVDQGQLPLAGRLADQTVAMARQVRQLWRGPLQLVPMVVALREPGVLTNLPPTLPGDEPARIQALPSPAETGRPVGGWIVVPPTRQRGFDAAQTTHALVHLLPVRLGEEAPRWLAEGLARYAENKQLVAAGRGAEVAARRELARQESLGELIRLPADDEFASPASGEISWLAVENLIGKAGLGSVTDFYLQVARRGYNDFARERLLKEYTGLTEPALVESLRSQAE</sequence>
<comment type="caution">
    <text evidence="1">The sequence shown here is derived from an EMBL/GenBank/DDBJ whole genome shotgun (WGS) entry which is preliminary data.</text>
</comment>
<proteinExistence type="predicted"/>
<keyword evidence="2" id="KW-1185">Reference proteome</keyword>
<organism evidence="1 2">
    <name type="scientific">Kribbella amoyensis</name>
    <dbReference type="NCBI Taxonomy" id="996641"/>
    <lineage>
        <taxon>Bacteria</taxon>
        <taxon>Bacillati</taxon>
        <taxon>Actinomycetota</taxon>
        <taxon>Actinomycetes</taxon>
        <taxon>Propionibacteriales</taxon>
        <taxon>Kribbellaceae</taxon>
        <taxon>Kribbella</taxon>
    </lineage>
</organism>
<evidence type="ECO:0000313" key="1">
    <source>
        <dbReference type="EMBL" id="TWD78998.1"/>
    </source>
</evidence>
<accession>A0A561BJE0</accession>
<dbReference type="RefSeq" id="WP_145801338.1">
    <property type="nucleotide sequence ID" value="NZ_VIVK01000001.1"/>
</dbReference>
<dbReference type="Proteomes" id="UP000318380">
    <property type="component" value="Unassembled WGS sequence"/>
</dbReference>
<dbReference type="AlphaFoldDB" id="A0A561BJE0"/>
<protein>
    <submittedName>
        <fullName evidence="1">Uncharacterized protein</fullName>
    </submittedName>
</protein>
<dbReference type="OrthoDB" id="5242307at2"/>
<reference evidence="1 2" key="1">
    <citation type="submission" date="2019-06" db="EMBL/GenBank/DDBJ databases">
        <title>Sequencing the genomes of 1000 actinobacteria strains.</title>
        <authorList>
            <person name="Klenk H.-P."/>
        </authorList>
    </citation>
    <scope>NUCLEOTIDE SEQUENCE [LARGE SCALE GENOMIC DNA]</scope>
    <source>
        <strain evidence="1 2">DSM 24683</strain>
    </source>
</reference>
<evidence type="ECO:0000313" key="2">
    <source>
        <dbReference type="Proteomes" id="UP000318380"/>
    </source>
</evidence>
<name>A0A561BJE0_9ACTN</name>